<feature type="compositionally biased region" description="Basic and acidic residues" evidence="6">
    <location>
        <begin position="414"/>
        <end position="436"/>
    </location>
</feature>
<dbReference type="InterPro" id="IPR032675">
    <property type="entry name" value="LRR_dom_sf"/>
</dbReference>
<evidence type="ECO:0000256" key="3">
    <source>
        <dbReference type="ARBA" id="ARBA00022737"/>
    </source>
</evidence>
<feature type="domain" description="Disease resistance R13L4/SHOC-2-like LRR" evidence="7">
    <location>
        <begin position="216"/>
        <end position="309"/>
    </location>
</feature>
<feature type="compositionally biased region" description="Basic and acidic residues" evidence="6">
    <location>
        <begin position="1"/>
        <end position="18"/>
    </location>
</feature>
<evidence type="ECO:0000313" key="8">
    <source>
        <dbReference type="EMBL" id="GIL63257.1"/>
    </source>
</evidence>
<dbReference type="Proteomes" id="UP000747399">
    <property type="component" value="Unassembled WGS sequence"/>
</dbReference>
<evidence type="ECO:0000256" key="2">
    <source>
        <dbReference type="ARBA" id="ARBA00022614"/>
    </source>
</evidence>
<comment type="subcellular location">
    <subcellularLocation>
        <location evidence="1">Cytoplasm</location>
        <location evidence="1">Cytoskeleton</location>
        <location evidence="1">Cilium axoneme</location>
    </subcellularLocation>
</comment>
<dbReference type="AlphaFoldDB" id="A0A8J4BQ49"/>
<accession>A0A8J4BQ49</accession>
<feature type="region of interest" description="Disordered" evidence="6">
    <location>
        <begin position="1"/>
        <end position="45"/>
    </location>
</feature>
<reference evidence="8" key="1">
    <citation type="journal article" date="2021" name="Proc. Natl. Acad. Sci. U.S.A.">
        <title>Three genomes in the algal genus Volvox reveal the fate of a haploid sex-determining region after a transition to homothallism.</title>
        <authorList>
            <person name="Yamamoto K."/>
            <person name="Hamaji T."/>
            <person name="Kawai-Toyooka H."/>
            <person name="Matsuzaki R."/>
            <person name="Takahashi F."/>
            <person name="Nishimura Y."/>
            <person name="Kawachi M."/>
            <person name="Noguchi H."/>
            <person name="Minakuchi Y."/>
            <person name="Umen J.G."/>
            <person name="Toyoda A."/>
            <person name="Nozaki H."/>
        </authorList>
    </citation>
    <scope>NUCLEOTIDE SEQUENCE</scope>
    <source>
        <strain evidence="8">NIES-3780</strain>
    </source>
</reference>
<keyword evidence="9" id="KW-1185">Reference proteome</keyword>
<keyword evidence="5" id="KW-0175">Coiled coil</keyword>
<evidence type="ECO:0000256" key="6">
    <source>
        <dbReference type="SAM" id="MobiDB-lite"/>
    </source>
</evidence>
<feature type="region of interest" description="Disordered" evidence="6">
    <location>
        <begin position="484"/>
        <end position="514"/>
    </location>
</feature>
<sequence>MGGLCSREDRDTFDDVKPGNHTGSKQSANNHVASGGQPTHAEATVPASELIALKAQLQQLQERNSALLSAAKESESRYAELQSKLQELQKEHDGLQREFETTRQQLVGSGLQAQLEARAEAERKLAEVQKQYIELKNMNNQLRRRVSDLATGHAEPPVAAPPAEQLTSASEERNRGVLAKIRDSNPGSKISVAFWRSSDFKRWQGVRTLNGEVTGLALCGMQLTMLPTEVGQLTGLTALLLSNNGLTQLPSTLGQLTYLTSLLLDGNNLKQLPTELCDLTQLQTLWLHDNQLSCFPHALGKLTNLRQLIANDNALEQLPQSIGELKGLTSLWLDNNKLTELPETFSQLTDLKRLRVDSVLLKLVPEQFRGNGSMAHAPSRLAVATTSSGLDAASSRSVDDGAPVGSVSAPAQRPEQEPAELRSAEEVLRLQSDGDGRQPQGLKRTEDTAEATSAAHGGVVREGSGPALCLKGHKEAQLAVTSLSGTGTSKGLNADLEEGEPADGEVMAQHASAI</sequence>
<keyword evidence="2" id="KW-0433">Leucine-rich repeat</keyword>
<feature type="coiled-coil region" evidence="5">
    <location>
        <begin position="50"/>
        <end position="145"/>
    </location>
</feature>
<feature type="region of interest" description="Disordered" evidence="6">
    <location>
        <begin position="153"/>
        <end position="172"/>
    </location>
</feature>
<dbReference type="PANTHER" id="PTHR48051">
    <property type="match status" value="1"/>
</dbReference>
<proteinExistence type="inferred from homology"/>
<dbReference type="PROSITE" id="PS51450">
    <property type="entry name" value="LRR"/>
    <property type="match status" value="2"/>
</dbReference>
<evidence type="ECO:0000313" key="9">
    <source>
        <dbReference type="Proteomes" id="UP000747399"/>
    </source>
</evidence>
<dbReference type="Pfam" id="PF23598">
    <property type="entry name" value="LRR_14"/>
    <property type="match status" value="1"/>
</dbReference>
<dbReference type="PANTHER" id="PTHR48051:SF54">
    <property type="entry name" value="LEUCINE-RICH REPEAT-CONTAINING PROTEIN"/>
    <property type="match status" value="1"/>
</dbReference>
<feature type="region of interest" description="Disordered" evidence="6">
    <location>
        <begin position="392"/>
        <end position="460"/>
    </location>
</feature>
<dbReference type="SMART" id="SM00364">
    <property type="entry name" value="LRR_BAC"/>
    <property type="match status" value="4"/>
</dbReference>
<comment type="caution">
    <text evidence="8">The sequence shown here is derived from an EMBL/GenBank/DDBJ whole genome shotgun (WGS) entry which is preliminary data.</text>
</comment>
<comment type="similarity">
    <text evidence="4">Belongs to the SHOC2 family.</text>
</comment>
<name>A0A8J4BQ49_9CHLO</name>
<dbReference type="InterPro" id="IPR003591">
    <property type="entry name" value="Leu-rich_rpt_typical-subtyp"/>
</dbReference>
<keyword evidence="3" id="KW-0677">Repeat</keyword>
<dbReference type="Pfam" id="PF00560">
    <property type="entry name" value="LRR_1"/>
    <property type="match status" value="1"/>
</dbReference>
<dbReference type="SMART" id="SM00369">
    <property type="entry name" value="LRR_TYP"/>
    <property type="match status" value="6"/>
</dbReference>
<dbReference type="GO" id="GO:0005930">
    <property type="term" value="C:axoneme"/>
    <property type="evidence" value="ECO:0007669"/>
    <property type="project" value="UniProtKB-SubCell"/>
</dbReference>
<dbReference type="SUPFAM" id="SSF52058">
    <property type="entry name" value="L domain-like"/>
    <property type="match status" value="1"/>
</dbReference>
<evidence type="ECO:0000259" key="7">
    <source>
        <dbReference type="Pfam" id="PF23598"/>
    </source>
</evidence>
<feature type="compositionally biased region" description="Low complexity" evidence="6">
    <location>
        <begin position="154"/>
        <end position="164"/>
    </location>
</feature>
<feature type="compositionally biased region" description="Polar residues" evidence="6">
    <location>
        <begin position="21"/>
        <end position="32"/>
    </location>
</feature>
<gene>
    <name evidence="8" type="ORF">Vafri_17362</name>
</gene>
<organism evidence="8 9">
    <name type="scientific">Volvox africanus</name>
    <dbReference type="NCBI Taxonomy" id="51714"/>
    <lineage>
        <taxon>Eukaryota</taxon>
        <taxon>Viridiplantae</taxon>
        <taxon>Chlorophyta</taxon>
        <taxon>core chlorophytes</taxon>
        <taxon>Chlorophyceae</taxon>
        <taxon>CS clade</taxon>
        <taxon>Chlamydomonadales</taxon>
        <taxon>Volvocaceae</taxon>
        <taxon>Volvox</taxon>
    </lineage>
</organism>
<dbReference type="Gene3D" id="3.80.10.10">
    <property type="entry name" value="Ribonuclease Inhibitor"/>
    <property type="match status" value="1"/>
</dbReference>
<evidence type="ECO:0000256" key="4">
    <source>
        <dbReference type="ARBA" id="ARBA00023786"/>
    </source>
</evidence>
<dbReference type="InterPro" id="IPR050216">
    <property type="entry name" value="LRR_domain-containing"/>
</dbReference>
<evidence type="ECO:0000256" key="5">
    <source>
        <dbReference type="SAM" id="Coils"/>
    </source>
</evidence>
<dbReference type="InterPro" id="IPR001611">
    <property type="entry name" value="Leu-rich_rpt"/>
</dbReference>
<dbReference type="InterPro" id="IPR055414">
    <property type="entry name" value="LRR_R13L4/SHOC2-like"/>
</dbReference>
<protein>
    <recommendedName>
        <fullName evidence="7">Disease resistance R13L4/SHOC-2-like LRR domain-containing protein</fullName>
    </recommendedName>
</protein>
<dbReference type="EMBL" id="BNCO01000056">
    <property type="protein sequence ID" value="GIL63257.1"/>
    <property type="molecule type" value="Genomic_DNA"/>
</dbReference>
<evidence type="ECO:0000256" key="1">
    <source>
        <dbReference type="ARBA" id="ARBA00004430"/>
    </source>
</evidence>